<feature type="compositionally biased region" description="Basic and acidic residues" evidence="1">
    <location>
        <begin position="175"/>
        <end position="188"/>
    </location>
</feature>
<reference evidence="2 3" key="1">
    <citation type="submission" date="2018-09" db="EMBL/GenBank/DDBJ databases">
        <title>Whole genome based analysis of evolution and adaptive divergence in Indian and Brazilian strains of Azospirillum brasilense.</title>
        <authorList>
            <person name="Singh C."/>
            <person name="Tripathi A.K."/>
        </authorList>
    </citation>
    <scope>NUCLEOTIDE SEQUENCE [LARGE SCALE GENOMIC DNA]</scope>
    <source>
        <strain evidence="2 3">MTCC4038</strain>
    </source>
</reference>
<dbReference type="Pfam" id="PF12118">
    <property type="entry name" value="SprA-related"/>
    <property type="match status" value="1"/>
</dbReference>
<evidence type="ECO:0008006" key="4">
    <source>
        <dbReference type="Google" id="ProtNLM"/>
    </source>
</evidence>
<feature type="compositionally biased region" description="Basic and acidic residues" evidence="1">
    <location>
        <begin position="57"/>
        <end position="78"/>
    </location>
</feature>
<evidence type="ECO:0000313" key="2">
    <source>
        <dbReference type="EMBL" id="QCO07806.1"/>
    </source>
</evidence>
<sequence length="222" mass="22689">MVAGISSSGVYGVPLLRPGQSARDRSPDGVQDTSRKSAGQESKERDATVQPGALTDDQQRQVQDLKRIDASVRQHEAAHQAAGGPHAGGASFTFTRGPDGKNYATAGEVQVDAGAESDPEATVRKMDTVKAAALAPSDPSAQDLRVAQQADAMKIQAQQELRRKGAEPAGARNGDAPDGRDSGDDGARPSDTAAPALAARGAAAYASAFGIGQRSGTAGIMV</sequence>
<feature type="compositionally biased region" description="Low complexity" evidence="1">
    <location>
        <begin position="79"/>
        <end position="90"/>
    </location>
</feature>
<feature type="region of interest" description="Disordered" evidence="1">
    <location>
        <begin position="1"/>
        <end position="195"/>
    </location>
</feature>
<dbReference type="Proteomes" id="UP000298774">
    <property type="component" value="Chromosome"/>
</dbReference>
<protein>
    <recommendedName>
        <fullName evidence="4">SprA family protein</fullName>
    </recommendedName>
</protein>
<dbReference type="InterPro" id="IPR021973">
    <property type="entry name" value="SprA-related"/>
</dbReference>
<evidence type="ECO:0000256" key="1">
    <source>
        <dbReference type="SAM" id="MobiDB-lite"/>
    </source>
</evidence>
<evidence type="ECO:0000313" key="3">
    <source>
        <dbReference type="Proteomes" id="UP000298774"/>
    </source>
</evidence>
<dbReference type="AlphaFoldDB" id="A0A4D8QG32"/>
<dbReference type="EMBL" id="CP032339">
    <property type="protein sequence ID" value="QCO07806.1"/>
    <property type="molecule type" value="Genomic_DNA"/>
</dbReference>
<accession>A0A4D8QG32</accession>
<proteinExistence type="predicted"/>
<organism evidence="2 3">
    <name type="scientific">Azospirillum brasilense</name>
    <dbReference type="NCBI Taxonomy" id="192"/>
    <lineage>
        <taxon>Bacteria</taxon>
        <taxon>Pseudomonadati</taxon>
        <taxon>Pseudomonadota</taxon>
        <taxon>Alphaproteobacteria</taxon>
        <taxon>Rhodospirillales</taxon>
        <taxon>Azospirillaceae</taxon>
        <taxon>Azospirillum</taxon>
    </lineage>
</organism>
<gene>
    <name evidence="2" type="ORF">D3868_01335</name>
</gene>
<name>A0A4D8QG32_AZOBR</name>